<dbReference type="InterPro" id="IPR004005">
    <property type="entry name" value="Calicivirus_coat"/>
</dbReference>
<dbReference type="InterPro" id="IPR014759">
    <property type="entry name" value="Helicase_SF3_ssRNA_vir"/>
</dbReference>
<dbReference type="Pfam" id="PF00680">
    <property type="entry name" value="RdRP_1"/>
    <property type="match status" value="1"/>
</dbReference>
<feature type="domain" description="SF3 helicase" evidence="16">
    <location>
        <begin position="1622"/>
        <end position="1792"/>
    </location>
</feature>
<dbReference type="Gene3D" id="3.30.70.270">
    <property type="match status" value="1"/>
</dbReference>
<dbReference type="SUPFAM" id="SSF88633">
    <property type="entry name" value="Positive stranded ssRNA viruses"/>
    <property type="match status" value="3"/>
</dbReference>
<keyword evidence="10" id="KW-0788">Thiol protease</keyword>
<dbReference type="GO" id="GO:0030430">
    <property type="term" value="C:host cell cytoplasm"/>
    <property type="evidence" value="ECO:0007669"/>
    <property type="project" value="UniProtKB-SubCell"/>
</dbReference>
<dbReference type="PROSITE" id="PS51218">
    <property type="entry name" value="SF3_HELICASE_2"/>
    <property type="match status" value="1"/>
</dbReference>
<dbReference type="InterPro" id="IPR043128">
    <property type="entry name" value="Rev_trsase/Diguanyl_cyclase"/>
</dbReference>
<keyword evidence="12" id="KW-0946">Virion</keyword>
<evidence type="ECO:0000259" key="15">
    <source>
        <dbReference type="PROSITE" id="PS50507"/>
    </source>
</evidence>
<keyword evidence="5" id="KW-0645">Protease</keyword>
<dbReference type="GO" id="GO:0003968">
    <property type="term" value="F:RNA-directed RNA polymerase activity"/>
    <property type="evidence" value="ECO:0007669"/>
    <property type="project" value="UniProtKB-KW"/>
</dbReference>
<reference evidence="17" key="1">
    <citation type="submission" date="2022-08" db="EMBL/GenBank/DDBJ databases">
        <authorList>
            <person name="Izraeli Y."/>
        </authorList>
    </citation>
    <scope>NUCLEOTIDE SEQUENCE</scope>
    <source>
        <strain evidence="17">K119</strain>
    </source>
</reference>
<keyword evidence="11" id="KW-0067">ATP-binding</keyword>
<feature type="compositionally biased region" description="Acidic residues" evidence="14">
    <location>
        <begin position="1945"/>
        <end position="1954"/>
    </location>
</feature>
<evidence type="ECO:0000256" key="5">
    <source>
        <dbReference type="ARBA" id="ARBA00022670"/>
    </source>
</evidence>
<evidence type="ECO:0000256" key="14">
    <source>
        <dbReference type="SAM" id="MobiDB-lite"/>
    </source>
</evidence>
<dbReference type="SUPFAM" id="SSF50494">
    <property type="entry name" value="Trypsin-like serine proteases"/>
    <property type="match status" value="1"/>
</dbReference>
<dbReference type="InterPro" id="IPR014872">
    <property type="entry name" value="Dicistrovirus_capsid-polyPr_C"/>
</dbReference>
<dbReference type="GO" id="GO:0039694">
    <property type="term" value="P:viral RNA genome replication"/>
    <property type="evidence" value="ECO:0007669"/>
    <property type="project" value="InterPro"/>
</dbReference>
<evidence type="ECO:0000259" key="16">
    <source>
        <dbReference type="PROSITE" id="PS51218"/>
    </source>
</evidence>
<protein>
    <recommendedName>
        <fullName evidence="2">Genome polyprotein</fullName>
    </recommendedName>
</protein>
<evidence type="ECO:0000256" key="4">
    <source>
        <dbReference type="ARBA" id="ARBA00022561"/>
    </source>
</evidence>
<evidence type="ECO:0000256" key="7">
    <source>
        <dbReference type="ARBA" id="ARBA00022695"/>
    </source>
</evidence>
<dbReference type="InterPro" id="IPR043502">
    <property type="entry name" value="DNA/RNA_pol_sf"/>
</dbReference>
<dbReference type="Pfam" id="PF00915">
    <property type="entry name" value="Calici_coat"/>
    <property type="match status" value="1"/>
</dbReference>
<evidence type="ECO:0000256" key="1">
    <source>
        <dbReference type="ARBA" id="ARBA00004328"/>
    </source>
</evidence>
<dbReference type="GO" id="GO:0006351">
    <property type="term" value="P:DNA-templated transcription"/>
    <property type="evidence" value="ECO:0007669"/>
    <property type="project" value="InterPro"/>
</dbReference>
<evidence type="ECO:0000256" key="8">
    <source>
        <dbReference type="ARBA" id="ARBA00022741"/>
    </source>
</evidence>
<dbReference type="GO" id="GO:0008234">
    <property type="term" value="F:cysteine-type peptidase activity"/>
    <property type="evidence" value="ECO:0007669"/>
    <property type="project" value="UniProtKB-KW"/>
</dbReference>
<dbReference type="InterPro" id="IPR001205">
    <property type="entry name" value="RNA-dir_pol_C"/>
</dbReference>
<dbReference type="SUPFAM" id="SSF56672">
    <property type="entry name" value="DNA/RNA polymerases"/>
    <property type="match status" value="1"/>
</dbReference>
<dbReference type="InterPro" id="IPR033703">
    <property type="entry name" value="Rhv-like"/>
</dbReference>
<dbReference type="Pfam" id="PF08762">
    <property type="entry name" value="CRPV_capsid"/>
    <property type="match status" value="1"/>
</dbReference>
<evidence type="ECO:0000256" key="2">
    <source>
        <dbReference type="ARBA" id="ARBA00020107"/>
    </source>
</evidence>
<dbReference type="Gene3D" id="2.60.120.20">
    <property type="match status" value="3"/>
</dbReference>
<evidence type="ECO:0000256" key="9">
    <source>
        <dbReference type="ARBA" id="ARBA00022801"/>
    </source>
</evidence>
<keyword evidence="7" id="KW-0548">Nucleotidyltransferase</keyword>
<dbReference type="EMBL" id="OP349063">
    <property type="protein sequence ID" value="UZC83388.1"/>
    <property type="molecule type" value="Genomic_RNA"/>
</dbReference>
<dbReference type="GO" id="GO:0005524">
    <property type="term" value="F:ATP binding"/>
    <property type="evidence" value="ECO:0007669"/>
    <property type="project" value="UniProtKB-KW"/>
</dbReference>
<keyword evidence="6" id="KW-0808">Transferase</keyword>
<proteinExistence type="predicted"/>
<evidence type="ECO:0000256" key="13">
    <source>
        <dbReference type="ARBA" id="ARBA00022953"/>
    </source>
</evidence>
<evidence type="ECO:0000256" key="10">
    <source>
        <dbReference type="ARBA" id="ARBA00022807"/>
    </source>
</evidence>
<keyword evidence="13" id="KW-0693">Viral RNA replication</keyword>
<keyword evidence="4" id="KW-0167">Capsid protein</keyword>
<feature type="domain" description="RdRp catalytic" evidence="15">
    <location>
        <begin position="2780"/>
        <end position="2921"/>
    </location>
</feature>
<sequence length="3058" mass="345605">MVTTTEKTIAARSVTRKSPKTTKFVSRRTIIREYNPASWDCKEEQKLLKQEFACLFAEFSADKRVVAVRRQTYRAGVEKRRLEAQQKRASQFKQIGAASYSAVTSVGAVSDGKTVILPAKASSPKPLLSRAEARRDYTRAYNQQRQERAAALALVKAMAARRPRIIRKRATFDPRIEREELRKKLRAARYAKRHPCVEVENFGSQEEFWAKITAQKAIWAAKVQRWDSERLSATLKGSAPRARATSVKQVKTRSPYRYWSNEKAILRDYIPYPPVPPTELSEALKFLKFKIRGVIKSFRDPHYWDNLFNRCLHQEGVRPEMETEGVVQNVPDKVIQKSNFVIAESGDIDQGKPVSSSEGFRQYAVSKESQKFTTLVDRWIPIYSGKWTATDAIDKTIKSIKLPADAFVKASNPIFSILLSHRYFRCNIKVKVILNSSPWQTGQLVVDFLYKKDTQGIDTVFTAFQRNYAILNAGSSNDVILDIPYNHYNSYLTNYSAPILGTLNIRVLNKLEHTENVASQASFSVYLAFENIDAHGIISRVVGTSGVLNVQPQGEMESIGKLCNVGADVLYTAGRILDRDNPPLPLQPVSFVPQASTSFAYTDGVPEPVQVLRADCRGQRPSRFSDVVDPVALAQKWGFLKTFNWSFDDTVGKELTKIDVEPVLPATEYQAGPTQEMTGGKNKLTTCYYPPLTVASSLFNYWRGNIKFRFDVVGNAFYTGTLQVSAIPMGTSTTTSNDLLSCSMTAMFDIRETSSFEFEVPWNWCNAWKQVRPNFNRTLNPMATLYVVVVNPLIGINLVPNAVRINMYVSAGKGYELAIMKSPYFALPGIYVQPASSITLKPYDIKASCFSSYIGGESSESTYVNYLVFDSGHTDWVGYLGGQVGQVFKFENLTSQGRYATLRSYLQNSKGEKDPSYISHGVLSPLSGSKGCHGLLLFGSHDAAKKFAMCLKDKQYDISKAIDLAKVRHPSYSFFWDKDGDRTYTKDANNVLVTLVEQEGEYLLWSPVTVSEALEDSFEELVVGEMQSEGVVITTERPTDSTSEGLLTYGERIPSLKGLGRRWQHLTSRAFKTCDEKYPRDCPPAIVLPVTPSRVNVVERSASYDNRVRDGVISLLSSAFAFWDGSIRYRFVVAGDVPKDAVLYVQHRFDRQVSFNKIKIDNKTKNRHDLMDTHYATAVQALTVNPILTIEVPYYSQYERLNCRVDDKKQKEYEVPFANGELLAWVHSSLPADFNMEIYYSLGDDFQYSVFQGFPAMVDLRQLDEYPEPQMDMEGETITGEGLKLKEKIKNRFRSKSKREVEEEIPPSPSTSFVSGVKAWGAVGHRVEPLVVAAEDAVEDLRKFTQTMQPVAESLNKLNAKLSKSRQDNAEAVGIEAEALKNAQFLKQEKGLAATGLEALGLHAFPYLTHVVYCMLNPNGKTVAWAVCNLYKELFGISLDGVGLLVSGIASVFDKVTHPKQQNRDEPRGEMDEDHVSSVCSVLFCSICTLVRMKVNPPTSWKGIADGLFAFSNSCRGARMVCQFIQDNITLFSRIWEKLLSYFKPANKDFKVIAGLQDERMKTWAVHVSAMLNPSIRETILSNPFYAEKIFELAVIGRALSLVIMGDNTVPSGISRFLNTNLKKLLDLESELVNRKMYCAVRYEPFCLWSGGENGTGKSRLNEKIALELQKMSGKSGAAYHTITSGQQYFDAFVGQPTILMDDFIAGNISTDPMVPLFLQMKSKALFNPPFSITTDKCRMVNFYNLLISSNQIDFTGKPTIADPGAYNRRRNVLLYWERSKDFLSEEEVKKKFGEDRDAIDAYYEDLKQANVYYFPNSSSGDSQDLQMSKKVLIPREEGKVYSKVVIDFVMERARAYHSLEEHSFAKACEERRKAMSETCDSASSLSDYLTKVEKLFKLDASTSEVDASSFRTGLTTWFSDHKSNHEERGFESLHKKMAPKPIPDDEPKEEEPLVAEPTPSTSTVIPEGLGIGHRWPHKECLKSSLCEGWEEDARVGIPIEPVRRHTLHDYHYNWKKPRNDPVCLHAAVTNYQAYMWTPEVGAFCAEEDMLPDTHLTPTSFPIGCCMTINENKELVPFKGCIMNTGLVKLKFYDNLWAGLCRSTPEVHSQMLDWEKKEDMVEAPWELIEYAMKREPPPLSLGKIKLDGITKKRFELLQKTYSDQFEPVGGSALPKKSLWKTIPATVWKYFLKVAKIMYKIINGAYEAITLIFKIALLSSVVVGAATTVRGFSNGYKSPKPELHPSGDYKTLKLAKSVRARAVQLSKPHNGNSTEFVCREDQIEQVLLSRNSNPKADGRLRKIVNNTFSLIGIVPVGEQQCRVFPSRCIGLYDRKFLVLRHYIEHFKNKGVKRVAVVFHEAKGLVQFDLDDIEFMWGQAGYGVGEFPSLPRLFSNIVKYMPTERCQMEYPREAIMVETTTEGIEFHYLDIDRLKKIQKVPSFDGQSAWDIELGFKYQWGGPGKCGSFLFIPEWSTPLIGVHTAGTGGRVGFSEILLRETFFLEDEDIPFEMVVPEMEIDDNKTLLPGEGYQVGNLPASKSVNIPNRSKIVPSEISGVFPIRTEPAPLSAADPRLDIPESPLLLGVEKRTLKPKEFPAEVLRTAYDDYLNQILAKVKPLRTVGTLTVAQAVEGLPLPGYEPIEMSTSEGYPWTLKRPASAKNKSWLFSFEEYPDGRKKLVGINAELQDMLNIKHKMRLQAVVPATYFTSCLKDARILKEKVSTPGKTRVFEMSPIDLTIAQRQYFLDFYAAFQASRVEHTIGINPDGYEWTELAENLISFSPHILTADYSAFGPRLLHSVLRYCNMVDVAWYEEQFEQQGLSEDQMSDEFLSRAVNCIEYSHPMQVVKDMVCMYNCGQQSGNCATVLKNSQVNSLYIRMAYIILARRHAPSYADCYWFKKFVLLYTNGDDLIASVKPEIISWFNNNSLIELFAEFDIKMTDALKSGKTRDYCSIEEATYLKRGFLKHPFREGQWLAPLEIASIEDTANWVWSCSNHREASLVNSEMCARLAYTRGPHYYSYIVNKLSRKWVKLGVAFEAPSWHSLDCHVWEGTEGPKFSF</sequence>
<dbReference type="GO" id="GO:0019028">
    <property type="term" value="C:viral capsid"/>
    <property type="evidence" value="ECO:0007669"/>
    <property type="project" value="UniProtKB-KW"/>
</dbReference>
<dbReference type="GO" id="GO:0006508">
    <property type="term" value="P:proteolysis"/>
    <property type="evidence" value="ECO:0007669"/>
    <property type="project" value="UniProtKB-KW"/>
</dbReference>
<feature type="region of interest" description="Disordered" evidence="14">
    <location>
        <begin position="1929"/>
        <end position="1966"/>
    </location>
</feature>
<evidence type="ECO:0000256" key="6">
    <source>
        <dbReference type="ARBA" id="ARBA00022679"/>
    </source>
</evidence>
<dbReference type="InterPro" id="IPR009003">
    <property type="entry name" value="Peptidase_S1_PA"/>
</dbReference>
<evidence type="ECO:0000256" key="12">
    <source>
        <dbReference type="ARBA" id="ARBA00022844"/>
    </source>
</evidence>
<dbReference type="InterPro" id="IPR029053">
    <property type="entry name" value="Viral_coat"/>
</dbReference>
<dbReference type="Gene3D" id="1.20.960.20">
    <property type="match status" value="1"/>
</dbReference>
<dbReference type="InterPro" id="IPR007094">
    <property type="entry name" value="RNA-dir_pol_PSvirus"/>
</dbReference>
<name>A0A9E7VEM9_9VIRU</name>
<comment type="subcellular location">
    <subcellularLocation>
        <location evidence="1">Virion</location>
    </subcellularLocation>
</comment>
<dbReference type="PROSITE" id="PS50507">
    <property type="entry name" value="RDRP_SSRNA_POS"/>
    <property type="match status" value="1"/>
</dbReference>
<dbReference type="GO" id="GO:0003724">
    <property type="term" value="F:RNA helicase activity"/>
    <property type="evidence" value="ECO:0007669"/>
    <property type="project" value="InterPro"/>
</dbReference>
<accession>A0A9E7VEM9</accession>
<organism evidence="17">
    <name type="scientific">Anagyrus vladimiri iflavirus</name>
    <dbReference type="NCBI Taxonomy" id="2992173"/>
    <lineage>
        <taxon>Viruses</taxon>
        <taxon>Riboviria</taxon>
        <taxon>Orthornavirae</taxon>
        <taxon>Pisuviricota</taxon>
        <taxon>Pisoniviricetes</taxon>
        <taxon>Picornavirales</taxon>
        <taxon>Iflaviridae</taxon>
        <taxon>Iflavirus</taxon>
    </lineage>
</organism>
<evidence type="ECO:0000313" key="17">
    <source>
        <dbReference type="EMBL" id="UZC83388.1"/>
    </source>
</evidence>
<dbReference type="InterPro" id="IPR000605">
    <property type="entry name" value="Helicase_SF3_ssDNA/RNA_vir"/>
</dbReference>
<keyword evidence="3" id="KW-0696">RNA-directed RNA polymerase</keyword>
<keyword evidence="8" id="KW-0547">Nucleotide-binding</keyword>
<dbReference type="CDD" id="cd23169">
    <property type="entry name" value="ps-ssRNAv-Picornavirales"/>
    <property type="match status" value="1"/>
</dbReference>
<keyword evidence="9" id="KW-0378">Hydrolase</keyword>
<evidence type="ECO:0000256" key="11">
    <source>
        <dbReference type="ARBA" id="ARBA00022840"/>
    </source>
</evidence>
<evidence type="ECO:0000256" key="3">
    <source>
        <dbReference type="ARBA" id="ARBA00022484"/>
    </source>
</evidence>
<dbReference type="GO" id="GO:0003723">
    <property type="term" value="F:RNA binding"/>
    <property type="evidence" value="ECO:0007669"/>
    <property type="project" value="InterPro"/>
</dbReference>
<dbReference type="CDD" id="cd00205">
    <property type="entry name" value="rhv_like"/>
    <property type="match status" value="2"/>
</dbReference>
<dbReference type="Pfam" id="PF00910">
    <property type="entry name" value="RNA_helicase"/>
    <property type="match status" value="1"/>
</dbReference>